<proteinExistence type="predicted"/>
<dbReference type="InterPro" id="IPR002575">
    <property type="entry name" value="Aminoglycoside_PTrfase"/>
</dbReference>
<feature type="domain" description="Aminoglycoside phosphotransferase" evidence="1">
    <location>
        <begin position="45"/>
        <end position="265"/>
    </location>
</feature>
<keyword evidence="3" id="KW-1185">Reference proteome</keyword>
<dbReference type="GO" id="GO:0016301">
    <property type="term" value="F:kinase activity"/>
    <property type="evidence" value="ECO:0007669"/>
    <property type="project" value="UniProtKB-KW"/>
</dbReference>
<protein>
    <submittedName>
        <fullName evidence="2">Aminoglycoside phosphotransferase (APT) family kinase protein</fullName>
    </submittedName>
</protein>
<dbReference type="Gene3D" id="3.90.1200.10">
    <property type="match status" value="1"/>
</dbReference>
<keyword evidence="2" id="KW-0808">Transferase</keyword>
<dbReference type="InterPro" id="IPR011009">
    <property type="entry name" value="Kinase-like_dom_sf"/>
</dbReference>
<name>A0A7Y9I9N4_9ACTN</name>
<accession>A0A7Y9I9N4</accession>
<dbReference type="Proteomes" id="UP000569914">
    <property type="component" value="Unassembled WGS sequence"/>
</dbReference>
<dbReference type="PANTHER" id="PTHR21310">
    <property type="entry name" value="AMINOGLYCOSIDE PHOSPHOTRANSFERASE-RELATED-RELATED"/>
    <property type="match status" value="1"/>
</dbReference>
<dbReference type="SUPFAM" id="SSF56112">
    <property type="entry name" value="Protein kinase-like (PK-like)"/>
    <property type="match status" value="1"/>
</dbReference>
<gene>
    <name evidence="2" type="ORF">BKA15_004159</name>
</gene>
<evidence type="ECO:0000259" key="1">
    <source>
        <dbReference type="Pfam" id="PF01636"/>
    </source>
</evidence>
<dbReference type="EMBL" id="JACCBU010000001">
    <property type="protein sequence ID" value="NYE72830.1"/>
    <property type="molecule type" value="Genomic_DNA"/>
</dbReference>
<reference evidence="2 3" key="1">
    <citation type="submission" date="2020-07" db="EMBL/GenBank/DDBJ databases">
        <title>Sequencing the genomes of 1000 actinobacteria strains.</title>
        <authorList>
            <person name="Klenk H.-P."/>
        </authorList>
    </citation>
    <scope>NUCLEOTIDE SEQUENCE [LARGE SCALE GENOMIC DNA]</scope>
    <source>
        <strain evidence="2 3">DSM 22083</strain>
    </source>
</reference>
<evidence type="ECO:0000313" key="2">
    <source>
        <dbReference type="EMBL" id="NYE72830.1"/>
    </source>
</evidence>
<comment type="caution">
    <text evidence="2">The sequence shown here is derived from an EMBL/GenBank/DDBJ whole genome shotgun (WGS) entry which is preliminary data.</text>
</comment>
<dbReference type="InterPro" id="IPR051678">
    <property type="entry name" value="AGP_Transferase"/>
</dbReference>
<evidence type="ECO:0000313" key="3">
    <source>
        <dbReference type="Proteomes" id="UP000569914"/>
    </source>
</evidence>
<dbReference type="AlphaFoldDB" id="A0A7Y9I9N4"/>
<sequence length="304" mass="33402">MSFAQPTPHGYELEPELHRTLRGRPPAAVLNWLLDQLGATKIVEVEALPGGTSSAVHKVLLGSRNGTMLPVILRRYVLDWLAEEPWTPGNEAHVLGLLADSPVAAPRLLAADLDGAVSGAPTVVMSWLPGRVDWRPRDLESWLRRLAEALPTIHAVPVDGRLRGFAPYPPERPLPPSWSRHPDAWRRAVELFEGPQPDVPQVFLHRDYHPGNVLWSQDHVSGIVDWPSACVGAAEADVGHCRANLARQFDLDVADRFLGLWQTVSGTADYHPYWDLTDVISWTGSDVEPDPALDAFVAAAAGRL</sequence>
<organism evidence="2 3">
    <name type="scientific">Microlunatus parietis</name>
    <dbReference type="NCBI Taxonomy" id="682979"/>
    <lineage>
        <taxon>Bacteria</taxon>
        <taxon>Bacillati</taxon>
        <taxon>Actinomycetota</taxon>
        <taxon>Actinomycetes</taxon>
        <taxon>Propionibacteriales</taxon>
        <taxon>Propionibacteriaceae</taxon>
        <taxon>Microlunatus</taxon>
    </lineage>
</organism>
<dbReference type="RefSeq" id="WP_179753894.1">
    <property type="nucleotide sequence ID" value="NZ_JACCBU010000001.1"/>
</dbReference>
<dbReference type="Pfam" id="PF01636">
    <property type="entry name" value="APH"/>
    <property type="match status" value="1"/>
</dbReference>
<keyword evidence="2" id="KW-0418">Kinase</keyword>